<dbReference type="EMBL" id="GADI01004926">
    <property type="protein sequence ID" value="JAA68882.1"/>
    <property type="molecule type" value="mRNA"/>
</dbReference>
<organism evidence="2">
    <name type="scientific">Ixodes ricinus</name>
    <name type="common">Common tick</name>
    <name type="synonym">Acarus ricinus</name>
    <dbReference type="NCBI Taxonomy" id="34613"/>
    <lineage>
        <taxon>Eukaryota</taxon>
        <taxon>Metazoa</taxon>
        <taxon>Ecdysozoa</taxon>
        <taxon>Arthropoda</taxon>
        <taxon>Chelicerata</taxon>
        <taxon>Arachnida</taxon>
        <taxon>Acari</taxon>
        <taxon>Parasitiformes</taxon>
        <taxon>Ixodida</taxon>
        <taxon>Ixodoidea</taxon>
        <taxon>Ixodidae</taxon>
        <taxon>Ixodinae</taxon>
        <taxon>Ixodes</taxon>
    </lineage>
</organism>
<accession>A0A0K8RCI8</accession>
<sequence>MELNAFTILQIAVFIAVGYHANTHSTVAGSKVETSASSPNEDLFVSYCGTNCTVQDGVSSPCSPDCTCVHEGNNRNGICISIIYLGGLGNPEDDPSIDEATPRTLIF</sequence>
<feature type="chain" id="PRO_5005516868" evidence="1">
    <location>
        <begin position="24"/>
        <end position="107"/>
    </location>
</feature>
<proteinExistence type="evidence at transcript level"/>
<keyword evidence="1" id="KW-0732">Signal</keyword>
<reference evidence="2" key="1">
    <citation type="submission" date="2012-12" db="EMBL/GenBank/DDBJ databases">
        <title>Identification and characterization of a phenylalanine ammonia-lyase gene family in Isatis indigotica Fort.</title>
        <authorList>
            <person name="Liu Q."/>
            <person name="Chen J."/>
            <person name="Zhou X."/>
            <person name="Di P."/>
            <person name="Xiao Y."/>
            <person name="Xuan H."/>
            <person name="Zhang L."/>
            <person name="Chen W."/>
        </authorList>
    </citation>
    <scope>NUCLEOTIDE SEQUENCE</scope>
    <source>
        <tissue evidence="2">Salivary gland</tissue>
    </source>
</reference>
<evidence type="ECO:0000313" key="2">
    <source>
        <dbReference type="EMBL" id="JAA68882.1"/>
    </source>
</evidence>
<dbReference type="AlphaFoldDB" id="A0A0K8RCI8"/>
<feature type="signal peptide" evidence="1">
    <location>
        <begin position="1"/>
        <end position="23"/>
    </location>
</feature>
<name>A0A0K8RCI8_IXORI</name>
<protein>
    <submittedName>
        <fullName evidence="2">Putative basic tail protein</fullName>
    </submittedName>
</protein>
<evidence type="ECO:0000256" key="1">
    <source>
        <dbReference type="SAM" id="SignalP"/>
    </source>
</evidence>